<dbReference type="InterPro" id="IPR036873">
    <property type="entry name" value="Rhodanese-like_dom_sf"/>
</dbReference>
<reference evidence="4" key="1">
    <citation type="journal article" date="2019" name="Int. J. Syst. Evol. Microbiol.">
        <title>The Global Catalogue of Microorganisms (GCM) 10K type strain sequencing project: providing services to taxonomists for standard genome sequencing and annotation.</title>
        <authorList>
            <consortium name="The Broad Institute Genomics Platform"/>
            <consortium name="The Broad Institute Genome Sequencing Center for Infectious Disease"/>
            <person name="Wu L."/>
            <person name="Ma J."/>
        </authorList>
    </citation>
    <scope>NUCLEOTIDE SEQUENCE [LARGE SCALE GENOMIC DNA]</scope>
    <source>
        <strain evidence="4">CGMCC 1.12606</strain>
    </source>
</reference>
<dbReference type="PROSITE" id="PS50206">
    <property type="entry name" value="RHODANESE_3"/>
    <property type="match status" value="1"/>
</dbReference>
<feature type="domain" description="Rhodanese" evidence="2">
    <location>
        <begin position="94"/>
        <end position="178"/>
    </location>
</feature>
<evidence type="ECO:0000256" key="1">
    <source>
        <dbReference type="SAM" id="Phobius"/>
    </source>
</evidence>
<feature type="transmembrane region" description="Helical" evidence="1">
    <location>
        <begin position="39"/>
        <end position="61"/>
    </location>
</feature>
<keyword evidence="4" id="KW-1185">Reference proteome</keyword>
<organism evidence="3 4">
    <name type="scientific">Muriicola marianensis</name>
    <dbReference type="NCBI Taxonomy" id="1324801"/>
    <lineage>
        <taxon>Bacteria</taxon>
        <taxon>Pseudomonadati</taxon>
        <taxon>Bacteroidota</taxon>
        <taxon>Flavobacteriia</taxon>
        <taxon>Flavobacteriales</taxon>
        <taxon>Flavobacteriaceae</taxon>
        <taxon>Muriicola</taxon>
    </lineage>
</organism>
<dbReference type="InterPro" id="IPR001763">
    <property type="entry name" value="Rhodanese-like_dom"/>
</dbReference>
<dbReference type="Proteomes" id="UP000625780">
    <property type="component" value="Unassembled WGS sequence"/>
</dbReference>
<dbReference type="PANTHER" id="PTHR44086">
    <property type="entry name" value="THIOSULFATE SULFURTRANSFERASE RDL2, MITOCHONDRIAL-RELATED"/>
    <property type="match status" value="1"/>
</dbReference>
<dbReference type="NCBIfam" id="NF045521">
    <property type="entry name" value="rhoda_near_glyco"/>
    <property type="match status" value="1"/>
</dbReference>
<proteinExistence type="predicted"/>
<dbReference type="EMBL" id="BMFH01000001">
    <property type="protein sequence ID" value="GGD53264.1"/>
    <property type="molecule type" value="Genomic_DNA"/>
</dbReference>
<accession>A0ABQ1R306</accession>
<feature type="transmembrane region" description="Helical" evidence="1">
    <location>
        <begin position="7"/>
        <end position="24"/>
    </location>
</feature>
<gene>
    <name evidence="3" type="ORF">GCM10011361_19940</name>
</gene>
<dbReference type="Pfam" id="PF00581">
    <property type="entry name" value="Rhodanese"/>
    <property type="match status" value="1"/>
</dbReference>
<dbReference type="SUPFAM" id="SSF52821">
    <property type="entry name" value="Rhodanese/Cell cycle control phosphatase"/>
    <property type="match status" value="1"/>
</dbReference>
<keyword evidence="1" id="KW-1133">Transmembrane helix</keyword>
<dbReference type="Gene3D" id="3.40.250.10">
    <property type="entry name" value="Rhodanese-like domain"/>
    <property type="match status" value="1"/>
</dbReference>
<keyword evidence="1" id="KW-0472">Membrane</keyword>
<dbReference type="PANTHER" id="PTHR44086:SF13">
    <property type="entry name" value="THIOSULFATE SULFURTRANSFERASE PSPE"/>
    <property type="match status" value="1"/>
</dbReference>
<dbReference type="CDD" id="cd00158">
    <property type="entry name" value="RHOD"/>
    <property type="match status" value="1"/>
</dbReference>
<sequence length="215" mass="24330">MVIAQKAIQIVFLSIFLKYIKIRLLPTLGLFSEPEQNPIFVPMLKTGLIIGILLTTSSALGQRTLEKVMDRLSGDEVPLVSVTEVRVNPSYIRLDAREKEEFDVSHLPHASHIGYDNFDPKEFTSSFPDKEATYVVYCSVGIRSGKIGEKLQQMGYSHVRNLSGGIFKWVEEGNIILDSNEKPTHKVHAYNRFWGMLLKKGEKVYGPEDEEKDEG</sequence>
<name>A0ABQ1R306_9FLAO</name>
<protein>
    <recommendedName>
        <fullName evidence="2">Rhodanese domain-containing protein</fullName>
    </recommendedName>
</protein>
<dbReference type="SMART" id="SM00450">
    <property type="entry name" value="RHOD"/>
    <property type="match status" value="1"/>
</dbReference>
<comment type="caution">
    <text evidence="3">The sequence shown here is derived from an EMBL/GenBank/DDBJ whole genome shotgun (WGS) entry which is preliminary data.</text>
</comment>
<evidence type="ECO:0000313" key="4">
    <source>
        <dbReference type="Proteomes" id="UP000625780"/>
    </source>
</evidence>
<evidence type="ECO:0000259" key="2">
    <source>
        <dbReference type="PROSITE" id="PS50206"/>
    </source>
</evidence>
<evidence type="ECO:0000313" key="3">
    <source>
        <dbReference type="EMBL" id="GGD53264.1"/>
    </source>
</evidence>
<keyword evidence="1" id="KW-0812">Transmembrane</keyword>